<keyword evidence="3" id="KW-1185">Reference proteome</keyword>
<gene>
    <name evidence="2" type="ORF">NTEN_LOCUS12611</name>
</gene>
<protein>
    <recommendedName>
        <fullName evidence="4">Secreted protein</fullName>
    </recommendedName>
</protein>
<dbReference type="Proteomes" id="UP000479000">
    <property type="component" value="Unassembled WGS sequence"/>
</dbReference>
<feature type="chain" id="PRO_5026349030" description="Secreted protein" evidence="1">
    <location>
        <begin position="31"/>
        <end position="134"/>
    </location>
</feature>
<keyword evidence="1" id="KW-0732">Signal</keyword>
<accession>A0A6H5GSM3</accession>
<evidence type="ECO:0000256" key="1">
    <source>
        <dbReference type="SAM" id="SignalP"/>
    </source>
</evidence>
<reference evidence="2 3" key="1">
    <citation type="submission" date="2020-02" db="EMBL/GenBank/DDBJ databases">
        <authorList>
            <person name="Ferguson B K."/>
        </authorList>
    </citation>
    <scope>NUCLEOTIDE SEQUENCE [LARGE SCALE GENOMIC DNA]</scope>
</reference>
<organism evidence="2 3">
    <name type="scientific">Nesidiocoris tenuis</name>
    <dbReference type="NCBI Taxonomy" id="355587"/>
    <lineage>
        <taxon>Eukaryota</taxon>
        <taxon>Metazoa</taxon>
        <taxon>Ecdysozoa</taxon>
        <taxon>Arthropoda</taxon>
        <taxon>Hexapoda</taxon>
        <taxon>Insecta</taxon>
        <taxon>Pterygota</taxon>
        <taxon>Neoptera</taxon>
        <taxon>Paraneoptera</taxon>
        <taxon>Hemiptera</taxon>
        <taxon>Heteroptera</taxon>
        <taxon>Panheteroptera</taxon>
        <taxon>Cimicomorpha</taxon>
        <taxon>Miridae</taxon>
        <taxon>Dicyphina</taxon>
        <taxon>Nesidiocoris</taxon>
    </lineage>
</organism>
<proteinExistence type="predicted"/>
<dbReference type="AlphaFoldDB" id="A0A6H5GSM3"/>
<evidence type="ECO:0008006" key="4">
    <source>
        <dbReference type="Google" id="ProtNLM"/>
    </source>
</evidence>
<feature type="non-terminal residue" evidence="2">
    <location>
        <position position="1"/>
    </location>
</feature>
<sequence length="134" mass="14994">NYLRVGRIKKRNHLLCLLLSLLLSLGHALADTCTLSDWELLGSRVGETRCRGGETRLRFKRRGGRTNCGGSSSAGRSEIALPAPRRMTSPRMRRAISLVYWAEARPPSLQLRVKKGRLQSDLARSLRSELPQSV</sequence>
<feature type="signal peptide" evidence="1">
    <location>
        <begin position="1"/>
        <end position="30"/>
    </location>
</feature>
<dbReference type="EMBL" id="CADCXU010018966">
    <property type="protein sequence ID" value="CAB0007311.1"/>
    <property type="molecule type" value="Genomic_DNA"/>
</dbReference>
<evidence type="ECO:0000313" key="2">
    <source>
        <dbReference type="EMBL" id="CAB0007311.1"/>
    </source>
</evidence>
<evidence type="ECO:0000313" key="3">
    <source>
        <dbReference type="Proteomes" id="UP000479000"/>
    </source>
</evidence>
<name>A0A6H5GSM3_9HEMI</name>